<feature type="transmembrane region" description="Helical" evidence="1">
    <location>
        <begin position="39"/>
        <end position="59"/>
    </location>
</feature>
<comment type="caution">
    <text evidence="2">The sequence shown here is derived from an EMBL/GenBank/DDBJ whole genome shotgun (WGS) entry which is preliminary data.</text>
</comment>
<proteinExistence type="predicted"/>
<keyword evidence="1" id="KW-0472">Membrane</keyword>
<keyword evidence="1" id="KW-1133">Transmembrane helix</keyword>
<accession>A0A4R7BKS1</accession>
<name>A0A4R7BKS1_9HYPH</name>
<evidence type="ECO:0000256" key="1">
    <source>
        <dbReference type="SAM" id="Phobius"/>
    </source>
</evidence>
<dbReference type="RefSeq" id="WP_133774792.1">
    <property type="nucleotide sequence ID" value="NZ_SNZR01000018.1"/>
</dbReference>
<dbReference type="EMBL" id="SNZR01000018">
    <property type="protein sequence ID" value="TDR85182.1"/>
    <property type="molecule type" value="Genomic_DNA"/>
</dbReference>
<keyword evidence="1" id="KW-0812">Transmembrane</keyword>
<feature type="transmembrane region" description="Helical" evidence="1">
    <location>
        <begin position="12"/>
        <end position="32"/>
    </location>
</feature>
<evidence type="ECO:0000313" key="3">
    <source>
        <dbReference type="Proteomes" id="UP000295122"/>
    </source>
</evidence>
<protein>
    <submittedName>
        <fullName evidence="2">Uncharacterized protein</fullName>
    </submittedName>
</protein>
<dbReference type="AlphaFoldDB" id="A0A4R7BKS1"/>
<reference evidence="2 3" key="1">
    <citation type="submission" date="2019-03" db="EMBL/GenBank/DDBJ databases">
        <title>Genomic Encyclopedia of Type Strains, Phase IV (KMG-IV): sequencing the most valuable type-strain genomes for metagenomic binning, comparative biology and taxonomic classification.</title>
        <authorList>
            <person name="Goeker M."/>
        </authorList>
    </citation>
    <scope>NUCLEOTIDE SEQUENCE [LARGE SCALE GENOMIC DNA]</scope>
    <source>
        <strain evidence="2 3">DSM 25903</strain>
    </source>
</reference>
<feature type="transmembrane region" description="Helical" evidence="1">
    <location>
        <begin position="65"/>
        <end position="86"/>
    </location>
</feature>
<sequence>MTVLLGHLWPALAVAAVLGLGFSAVFGAGAGLPSATLPVRIGMGLALIAAALVSVLNLVPGRAGLWFDIAAAIAWAYAAGVVAGLLPRRVLRSRKREELPPPVSVNPS</sequence>
<evidence type="ECO:0000313" key="2">
    <source>
        <dbReference type="EMBL" id="TDR85182.1"/>
    </source>
</evidence>
<keyword evidence="3" id="KW-1185">Reference proteome</keyword>
<dbReference type="Proteomes" id="UP000295122">
    <property type="component" value="Unassembled WGS sequence"/>
</dbReference>
<gene>
    <name evidence="2" type="ORF">EV668_4726</name>
</gene>
<organism evidence="2 3">
    <name type="scientific">Enterovirga rhinocerotis</name>
    <dbReference type="NCBI Taxonomy" id="1339210"/>
    <lineage>
        <taxon>Bacteria</taxon>
        <taxon>Pseudomonadati</taxon>
        <taxon>Pseudomonadota</taxon>
        <taxon>Alphaproteobacteria</taxon>
        <taxon>Hyphomicrobiales</taxon>
        <taxon>Methylobacteriaceae</taxon>
        <taxon>Enterovirga</taxon>
    </lineage>
</organism>